<evidence type="ECO:0000259" key="11">
    <source>
        <dbReference type="Pfam" id="PF17956"/>
    </source>
</evidence>
<dbReference type="OrthoDB" id="9770610at2"/>
<dbReference type="Gene3D" id="3.20.20.70">
    <property type="entry name" value="Aldolase class I"/>
    <property type="match status" value="1"/>
</dbReference>
<comment type="similarity">
    <text evidence="2 9">Belongs to the NAPRTase family.</text>
</comment>
<keyword evidence="12" id="KW-0328">Glycosyltransferase</keyword>
<feature type="domain" description="Nicotinate phosphoribosyltransferase N-terminal" evidence="10">
    <location>
        <begin position="8"/>
        <end position="132"/>
    </location>
</feature>
<dbReference type="InterPro" id="IPR041619">
    <property type="entry name" value="NAPRTase_C"/>
</dbReference>
<name>A0A1T4NFM6_9FIRM</name>
<dbReference type="GO" id="GO:0004516">
    <property type="term" value="F:nicotinate phosphoribosyltransferase activity"/>
    <property type="evidence" value="ECO:0007669"/>
    <property type="project" value="UniProtKB-UniRule"/>
</dbReference>
<dbReference type="SUPFAM" id="SSF51690">
    <property type="entry name" value="Nicotinate/Quinolinate PRTase C-terminal domain-like"/>
    <property type="match status" value="1"/>
</dbReference>
<comment type="catalytic activity">
    <reaction evidence="8 9">
        <text>5-phospho-alpha-D-ribose 1-diphosphate + nicotinate + ATP + H2O = nicotinate beta-D-ribonucleotide + ADP + phosphate + diphosphate</text>
        <dbReference type="Rhea" id="RHEA:36163"/>
        <dbReference type="ChEBI" id="CHEBI:15377"/>
        <dbReference type="ChEBI" id="CHEBI:30616"/>
        <dbReference type="ChEBI" id="CHEBI:32544"/>
        <dbReference type="ChEBI" id="CHEBI:33019"/>
        <dbReference type="ChEBI" id="CHEBI:43474"/>
        <dbReference type="ChEBI" id="CHEBI:57502"/>
        <dbReference type="ChEBI" id="CHEBI:58017"/>
        <dbReference type="ChEBI" id="CHEBI:456216"/>
        <dbReference type="EC" id="6.3.4.21"/>
    </reaction>
</comment>
<evidence type="ECO:0000256" key="9">
    <source>
        <dbReference type="RuleBase" id="RU365100"/>
    </source>
</evidence>
<dbReference type="InterPro" id="IPR036068">
    <property type="entry name" value="Nicotinate_pribotase-like_C"/>
</dbReference>
<dbReference type="EMBL" id="FUWY01000004">
    <property type="protein sequence ID" value="SJZ78070.1"/>
    <property type="molecule type" value="Genomic_DNA"/>
</dbReference>
<dbReference type="GO" id="GO:0034355">
    <property type="term" value="P:NAD+ biosynthetic process via the salvage pathway"/>
    <property type="evidence" value="ECO:0007669"/>
    <property type="project" value="TreeGrafter"/>
</dbReference>
<dbReference type="Gene3D" id="3.20.140.10">
    <property type="entry name" value="nicotinate phosphoribosyltransferase"/>
    <property type="match status" value="1"/>
</dbReference>
<dbReference type="RefSeq" id="WP_078712007.1">
    <property type="nucleotide sequence ID" value="NZ_FUWY01000004.1"/>
</dbReference>
<dbReference type="InterPro" id="IPR040727">
    <property type="entry name" value="NAPRTase_N"/>
</dbReference>
<protein>
    <recommendedName>
        <fullName evidence="3 9">Nicotinate phosphoribosyltransferase</fullName>
        <ecNumber evidence="3 9">6.3.4.21</ecNumber>
    </recommendedName>
</protein>
<dbReference type="PANTHER" id="PTHR11098:SF1">
    <property type="entry name" value="NICOTINATE PHOSPHORIBOSYLTRANSFERASE"/>
    <property type="match status" value="1"/>
</dbReference>
<organism evidence="12 13">
    <name type="scientific">Anaerorhabdus furcosa</name>
    <dbReference type="NCBI Taxonomy" id="118967"/>
    <lineage>
        <taxon>Bacteria</taxon>
        <taxon>Bacillati</taxon>
        <taxon>Bacillota</taxon>
        <taxon>Erysipelotrichia</taxon>
        <taxon>Erysipelotrichales</taxon>
        <taxon>Erysipelotrichaceae</taxon>
        <taxon>Anaerorhabdus</taxon>
    </lineage>
</organism>
<evidence type="ECO:0000256" key="1">
    <source>
        <dbReference type="ARBA" id="ARBA00004952"/>
    </source>
</evidence>
<dbReference type="STRING" id="118967.SAMN02745191_1613"/>
<dbReference type="InterPro" id="IPR006405">
    <property type="entry name" value="Nic_PRibTrfase_pncB"/>
</dbReference>
<dbReference type="InterPro" id="IPR007229">
    <property type="entry name" value="Nic_PRibTrfase-Fam"/>
</dbReference>
<feature type="domain" description="Nicotinate phosphoribosyltransferase C-terminal" evidence="11">
    <location>
        <begin position="361"/>
        <end position="469"/>
    </location>
</feature>
<evidence type="ECO:0000256" key="3">
    <source>
        <dbReference type="ARBA" id="ARBA00013236"/>
    </source>
</evidence>
<dbReference type="Pfam" id="PF17767">
    <property type="entry name" value="NAPRTase_N"/>
    <property type="match status" value="1"/>
</dbReference>
<comment type="function">
    <text evidence="9">Catalyzes the first step in the biosynthesis of NAD from nicotinic acid, the ATP-dependent synthesis of beta-nicotinate D-ribonucleotide from nicotinate and 5-phospho-D-ribose 1-phosphate.</text>
</comment>
<dbReference type="AlphaFoldDB" id="A0A1T4NFM6"/>
<evidence type="ECO:0000256" key="8">
    <source>
        <dbReference type="ARBA" id="ARBA00048668"/>
    </source>
</evidence>
<evidence type="ECO:0000259" key="10">
    <source>
        <dbReference type="Pfam" id="PF17767"/>
    </source>
</evidence>
<evidence type="ECO:0000256" key="6">
    <source>
        <dbReference type="ARBA" id="ARBA00022642"/>
    </source>
</evidence>
<keyword evidence="6 9" id="KW-0662">Pyridine nucleotide biosynthesis</keyword>
<evidence type="ECO:0000313" key="12">
    <source>
        <dbReference type="EMBL" id="SJZ78070.1"/>
    </source>
</evidence>
<dbReference type="PANTHER" id="PTHR11098">
    <property type="entry name" value="NICOTINATE PHOSPHORIBOSYLTRANSFERASE"/>
    <property type="match status" value="1"/>
</dbReference>
<dbReference type="NCBIfam" id="TIGR01513">
    <property type="entry name" value="NAPRTase_put"/>
    <property type="match status" value="1"/>
</dbReference>
<comment type="pathway">
    <text evidence="1 9">Cofactor biosynthesis; NAD(+) biosynthesis; nicotinate D-ribonucleotide from nicotinate: step 1/1.</text>
</comment>
<keyword evidence="4" id="KW-0597">Phosphoprotein</keyword>
<dbReference type="UniPathway" id="UPA00253">
    <property type="reaction ID" value="UER00457"/>
</dbReference>
<reference evidence="13" key="1">
    <citation type="submission" date="2017-02" db="EMBL/GenBank/DDBJ databases">
        <authorList>
            <person name="Varghese N."/>
            <person name="Submissions S."/>
        </authorList>
    </citation>
    <scope>NUCLEOTIDE SEQUENCE [LARGE SCALE GENOMIC DNA]</scope>
    <source>
        <strain evidence="13">ATCC 25662</strain>
    </source>
</reference>
<dbReference type="Pfam" id="PF17956">
    <property type="entry name" value="NAPRTase_C"/>
    <property type="match status" value="1"/>
</dbReference>
<dbReference type="NCBIfam" id="NF006695">
    <property type="entry name" value="PRK09243.1-2"/>
    <property type="match status" value="1"/>
</dbReference>
<evidence type="ECO:0000256" key="5">
    <source>
        <dbReference type="ARBA" id="ARBA00022598"/>
    </source>
</evidence>
<evidence type="ECO:0000256" key="7">
    <source>
        <dbReference type="ARBA" id="ARBA00022679"/>
    </source>
</evidence>
<sequence>MDFKELMLMTDFYEFTMSYAYFKQNKHNEIAYFDMFIRRIPDGGGFMIFNGLHRFIDFVKDFKFDEECIDYLRKTNYFDEEFLAYLKDLKLNVDVWSVKEGTPIFANEPLVTIRGTLIQAQLLETILLICINYSTLVTTKAYRIARAAQGRGVLEMGSRRAHGVDAAIEGARAAYIAGCSATACTATGEKYGVPVTGTIAHSYIQLHDSELEAFRSYAEVTPDNCTLLVDTYDTLHSGIPNAIKVAKEYLIPNGHRLKGIRIDSGDLAYLSKKARKLLDAEGLEDCKIVVSNSLDEYIIDDLILQDAKIDSFGVGENLITAKSTPVIGGVYKVVANEKNGEIIPKIKISGNVEKVTNPGFKKVIRFYDNDTNQAIADILALKDEVISKDEYLLFDPTAPWKQKRIRNYHYVELQVPIFVNGQCVYHAPSTEEVRQYCVEQMDTLWEEVKRLRYPHRYYVDYSQKLFDLKNDLIKQNTMDI</sequence>
<dbReference type="SUPFAM" id="SSF54675">
    <property type="entry name" value="Nicotinate/Quinolinate PRTase N-terminal domain-like"/>
    <property type="match status" value="1"/>
</dbReference>
<gene>
    <name evidence="12" type="ORF">SAMN02745191_1613</name>
</gene>
<keyword evidence="13" id="KW-1185">Reference proteome</keyword>
<comment type="PTM">
    <text evidence="9">Transiently phosphorylated on a His residue during the reaction cycle. Phosphorylation strongly increases the affinity for substrates and increases the rate of nicotinate D-ribonucleotide production. Dephosphorylation regenerates the low-affinity form of the enzyme, leading to product release.</text>
</comment>
<evidence type="ECO:0000256" key="4">
    <source>
        <dbReference type="ARBA" id="ARBA00022553"/>
    </source>
</evidence>
<evidence type="ECO:0000313" key="13">
    <source>
        <dbReference type="Proteomes" id="UP000243297"/>
    </source>
</evidence>
<evidence type="ECO:0000256" key="2">
    <source>
        <dbReference type="ARBA" id="ARBA00010897"/>
    </source>
</evidence>
<dbReference type="CDD" id="cd01570">
    <property type="entry name" value="NAPRTase_A"/>
    <property type="match status" value="1"/>
</dbReference>
<keyword evidence="7 9" id="KW-0808">Transferase</keyword>
<dbReference type="FunFam" id="3.20.20.70:FF:000076">
    <property type="entry name" value="Nicotinate phosphoribosyltransferase"/>
    <property type="match status" value="1"/>
</dbReference>
<dbReference type="EC" id="6.3.4.21" evidence="3 9"/>
<keyword evidence="5 9" id="KW-0436">Ligase</keyword>
<proteinExistence type="inferred from homology"/>
<dbReference type="GO" id="GO:0047280">
    <property type="term" value="F:nicotinamide phosphoribosyltransferase activity"/>
    <property type="evidence" value="ECO:0007669"/>
    <property type="project" value="UniProtKB-ARBA"/>
</dbReference>
<dbReference type="GO" id="GO:0005829">
    <property type="term" value="C:cytosol"/>
    <property type="evidence" value="ECO:0007669"/>
    <property type="project" value="TreeGrafter"/>
</dbReference>
<dbReference type="Proteomes" id="UP000243297">
    <property type="component" value="Unassembled WGS sequence"/>
</dbReference>
<accession>A0A1T4NFM6</accession>
<dbReference type="PIRSF" id="PIRSF000484">
    <property type="entry name" value="NAPRT"/>
    <property type="match status" value="1"/>
</dbReference>
<dbReference type="InterPro" id="IPR013785">
    <property type="entry name" value="Aldolase_TIM"/>
</dbReference>
<dbReference type="NCBIfam" id="NF009131">
    <property type="entry name" value="PRK12484.1"/>
    <property type="match status" value="1"/>
</dbReference>